<dbReference type="Pfam" id="PF12937">
    <property type="entry name" value="F-box-like"/>
    <property type="match status" value="1"/>
</dbReference>
<dbReference type="Proteomes" id="UP000059188">
    <property type="component" value="Unassembled WGS sequence"/>
</dbReference>
<gene>
    <name evidence="2" type="ORF">RSOLAG1IB_07682</name>
</gene>
<dbReference type="InterPro" id="IPR001810">
    <property type="entry name" value="F-box_dom"/>
</dbReference>
<evidence type="ECO:0000313" key="3">
    <source>
        <dbReference type="Proteomes" id="UP000059188"/>
    </source>
</evidence>
<dbReference type="EMBL" id="LN679120">
    <property type="protein sequence ID" value="CEL56266.1"/>
    <property type="molecule type" value="Genomic_DNA"/>
</dbReference>
<dbReference type="InterPro" id="IPR036047">
    <property type="entry name" value="F-box-like_dom_sf"/>
</dbReference>
<proteinExistence type="predicted"/>
<dbReference type="SUPFAM" id="SSF52047">
    <property type="entry name" value="RNI-like"/>
    <property type="match status" value="1"/>
</dbReference>
<dbReference type="AlphaFoldDB" id="A0A0B7FDZ6"/>
<keyword evidence="3" id="KW-1185">Reference proteome</keyword>
<accession>A0A0B7FDZ6</accession>
<dbReference type="SUPFAM" id="SSF81383">
    <property type="entry name" value="F-box domain"/>
    <property type="match status" value="1"/>
</dbReference>
<protein>
    <recommendedName>
        <fullName evidence="1">F-box domain-containing protein</fullName>
    </recommendedName>
</protein>
<dbReference type="OrthoDB" id="2884925at2759"/>
<feature type="domain" description="F-box" evidence="1">
    <location>
        <begin position="86"/>
        <end position="145"/>
    </location>
</feature>
<evidence type="ECO:0000313" key="2">
    <source>
        <dbReference type="EMBL" id="CEL56266.1"/>
    </source>
</evidence>
<sequence length="548" mass="61332">MSSEAFEELRVASDLLQIALDRYLNACLAMKHTITNGSSLSVRHRNITGSALDSEKVRIDVHETILRKSKLAIFYAANKSPNLVPISILPDEILVLVFQYLVDAIHIPANADSTETPAYPLLLSQTCTHWRQLIHRTSSLWSNFRINRGIGRNGFLSYLKFHTIQTKEAPMDISISEDLSSPELRVPNILSLVEPFTGRIESLRFRVVSFSGSENQRDRVARLLAGCLQAANGKLKRLTATTFYLYRGPNGNQHWIVESATNPPNGSSLGLPLSQEYFEDALLTVSSLWFDGLYFNWTSKLYHGLTSLRLDKNPTCSITEPLLVNILVASPRLQWLDVRINITDITTSPTPVYMPNLEVLISTDNMSLLQLIQPGSKELTLSIISRARASVVQFEQESVGNMGYDPRFTSFLSRANVVSFYGEGFLRGIVELLDLLLVAPKIRTLALSYFIHYTPFNRLAVPTSALDQLLILKGCRLECSVVRRIIETCGVKELVLSDKSITDSSERVIQNKFSFTEELSNSGNTHIRFVSSDDTSLLSKFVGPVIRS</sequence>
<evidence type="ECO:0000259" key="1">
    <source>
        <dbReference type="Pfam" id="PF12937"/>
    </source>
</evidence>
<dbReference type="Gene3D" id="1.20.1280.50">
    <property type="match status" value="1"/>
</dbReference>
<organism evidence="2 3">
    <name type="scientific">Thanatephorus cucumeris (strain AG1-IB / isolate 7/3/14)</name>
    <name type="common">Lettuce bottom rot fungus</name>
    <name type="synonym">Rhizoctonia solani</name>
    <dbReference type="NCBI Taxonomy" id="1108050"/>
    <lineage>
        <taxon>Eukaryota</taxon>
        <taxon>Fungi</taxon>
        <taxon>Dikarya</taxon>
        <taxon>Basidiomycota</taxon>
        <taxon>Agaricomycotina</taxon>
        <taxon>Agaricomycetes</taxon>
        <taxon>Cantharellales</taxon>
        <taxon>Ceratobasidiaceae</taxon>
        <taxon>Rhizoctonia</taxon>
        <taxon>Rhizoctonia solani AG-1</taxon>
    </lineage>
</organism>
<reference evidence="2 3" key="1">
    <citation type="submission" date="2014-11" db="EMBL/GenBank/DDBJ databases">
        <authorList>
            <person name="Wibberg Daniel"/>
        </authorList>
    </citation>
    <scope>NUCLEOTIDE SEQUENCE [LARGE SCALE GENOMIC DNA]</scope>
    <source>
        <strain evidence="2">Rhizoctonia solani AG1-IB 7/3/14</strain>
    </source>
</reference>
<name>A0A0B7FDZ6_THACB</name>